<evidence type="ECO:0000313" key="1">
    <source>
        <dbReference type="EMBL" id="VAW40825.1"/>
    </source>
</evidence>
<dbReference type="PANTHER" id="PTHR35271:SF1">
    <property type="entry name" value="ABC TRANSPORTER, SUBSTRATE-BINDING LIPOPROTEIN"/>
    <property type="match status" value="1"/>
</dbReference>
<proteinExistence type="predicted"/>
<dbReference type="Pfam" id="PF04392">
    <property type="entry name" value="ABC_sub_bind"/>
    <property type="match status" value="1"/>
</dbReference>
<reference evidence="1" key="1">
    <citation type="submission" date="2018-06" db="EMBL/GenBank/DDBJ databases">
        <authorList>
            <person name="Zhirakovskaya E."/>
        </authorList>
    </citation>
    <scope>NUCLEOTIDE SEQUENCE</scope>
</reference>
<accession>A0A3B0VB81</accession>
<dbReference type="InterPro" id="IPR007487">
    <property type="entry name" value="ABC_transpt-TYRBP-like"/>
</dbReference>
<dbReference type="AlphaFoldDB" id="A0A3B0VB81"/>
<evidence type="ECO:0008006" key="2">
    <source>
        <dbReference type="Google" id="ProtNLM"/>
    </source>
</evidence>
<sequence>MPNNTPYYSTMHRAFVRELKRLTPPGQRLKIILQRPFPDPIALSNTARKLIAADVNLIVAYGSPATLAVIQERTDIPLVYAGFYNPEATAVQGKNVTGCGFKVPLTSILRYLRSLKQISTLSVVYSSLEEDSVRQANEFQRLTIEQHIRLTKINIKSRRDIEKLKSTTDSGAFFITGSAIVSSFIGDIIPMLQEKMAPSASIFPDQTADGVTLALYQPPAEQGKEAAKMAAKILLGTPPKNIAPEVLRDTELVVNLRAAKKIGINFPIHLIVEATTVIR</sequence>
<dbReference type="PANTHER" id="PTHR35271">
    <property type="entry name" value="ABC TRANSPORTER, SUBSTRATE-BINDING LIPOPROTEIN-RELATED"/>
    <property type="match status" value="1"/>
</dbReference>
<name>A0A3B0VB81_9ZZZZ</name>
<dbReference type="Gene3D" id="3.40.50.2300">
    <property type="match status" value="2"/>
</dbReference>
<gene>
    <name evidence="1" type="ORF">MNBD_DELTA04-1033</name>
</gene>
<dbReference type="EMBL" id="UOEY01000112">
    <property type="protein sequence ID" value="VAW40825.1"/>
    <property type="molecule type" value="Genomic_DNA"/>
</dbReference>
<protein>
    <recommendedName>
        <fullName evidence="2">ABC transporter substrate-binding protein</fullName>
    </recommendedName>
</protein>
<organism evidence="1">
    <name type="scientific">hydrothermal vent metagenome</name>
    <dbReference type="NCBI Taxonomy" id="652676"/>
    <lineage>
        <taxon>unclassified sequences</taxon>
        <taxon>metagenomes</taxon>
        <taxon>ecological metagenomes</taxon>
    </lineage>
</organism>